<name>A0A4S2CY09_STEMA</name>
<dbReference type="Proteomes" id="UP000306631">
    <property type="component" value="Unassembled WGS sequence"/>
</dbReference>
<dbReference type="EMBL" id="SRYW01000008">
    <property type="protein sequence ID" value="TGY33928.1"/>
    <property type="molecule type" value="Genomic_DNA"/>
</dbReference>
<evidence type="ECO:0000313" key="2">
    <source>
        <dbReference type="Proteomes" id="UP000306631"/>
    </source>
</evidence>
<protein>
    <submittedName>
        <fullName evidence="1">Uncharacterized protein</fullName>
    </submittedName>
</protein>
<accession>A0A4S2CY09</accession>
<proteinExistence type="predicted"/>
<gene>
    <name evidence="1" type="ORF">E5352_11165</name>
</gene>
<reference evidence="1 2" key="1">
    <citation type="submission" date="2019-04" db="EMBL/GenBank/DDBJ databases">
        <title>Microbes associate with the intestines of laboratory mice.</title>
        <authorList>
            <person name="Navarre W."/>
            <person name="Wong E."/>
            <person name="Huang K."/>
            <person name="Tropini C."/>
            <person name="Ng K."/>
            <person name="Yu B."/>
        </authorList>
    </citation>
    <scope>NUCLEOTIDE SEQUENCE [LARGE SCALE GENOMIC DNA]</scope>
    <source>
        <strain evidence="1 2">NM62_B4-13</strain>
    </source>
</reference>
<dbReference type="AlphaFoldDB" id="A0A4S2CY09"/>
<sequence length="138" mass="15003">MFNGKTRRKPGFSVQQQRQLQLRGASVVTWTRAGRPMPGPLAAWMPPSSPHGRVYGVSWHGLPGALPRYAVGAVPLTSRAFAAPKRKRDNRSPCCRVWRAVVAGQKVTLIPATGPLNSCFRPMVPSLPFLSASSLNQS</sequence>
<evidence type="ECO:0000313" key="1">
    <source>
        <dbReference type="EMBL" id="TGY33928.1"/>
    </source>
</evidence>
<comment type="caution">
    <text evidence="1">The sequence shown here is derived from an EMBL/GenBank/DDBJ whole genome shotgun (WGS) entry which is preliminary data.</text>
</comment>
<organism evidence="1 2">
    <name type="scientific">Stenotrophomonas maltophilia</name>
    <name type="common">Pseudomonas maltophilia</name>
    <name type="synonym">Xanthomonas maltophilia</name>
    <dbReference type="NCBI Taxonomy" id="40324"/>
    <lineage>
        <taxon>Bacteria</taxon>
        <taxon>Pseudomonadati</taxon>
        <taxon>Pseudomonadota</taxon>
        <taxon>Gammaproteobacteria</taxon>
        <taxon>Lysobacterales</taxon>
        <taxon>Lysobacteraceae</taxon>
        <taxon>Stenotrophomonas</taxon>
        <taxon>Stenotrophomonas maltophilia group</taxon>
    </lineage>
</organism>